<evidence type="ECO:0000313" key="3">
    <source>
        <dbReference type="Proteomes" id="UP000886653"/>
    </source>
</evidence>
<proteinExistence type="predicted"/>
<feature type="transmembrane region" description="Helical" evidence="1">
    <location>
        <begin position="25"/>
        <end position="46"/>
    </location>
</feature>
<organism evidence="2 3">
    <name type="scientific">Cronartium quercuum f. sp. fusiforme G11</name>
    <dbReference type="NCBI Taxonomy" id="708437"/>
    <lineage>
        <taxon>Eukaryota</taxon>
        <taxon>Fungi</taxon>
        <taxon>Dikarya</taxon>
        <taxon>Basidiomycota</taxon>
        <taxon>Pucciniomycotina</taxon>
        <taxon>Pucciniomycetes</taxon>
        <taxon>Pucciniales</taxon>
        <taxon>Coleosporiaceae</taxon>
        <taxon>Cronartium</taxon>
    </lineage>
</organism>
<reference evidence="2" key="1">
    <citation type="submission" date="2013-11" db="EMBL/GenBank/DDBJ databases">
        <title>Genome sequence of the fusiform rust pathogen reveals effectors for host alternation and coevolution with pine.</title>
        <authorList>
            <consortium name="DOE Joint Genome Institute"/>
            <person name="Smith K."/>
            <person name="Pendleton A."/>
            <person name="Kubisiak T."/>
            <person name="Anderson C."/>
            <person name="Salamov A."/>
            <person name="Aerts A."/>
            <person name="Riley R."/>
            <person name="Clum A."/>
            <person name="Lindquist E."/>
            <person name="Ence D."/>
            <person name="Campbell M."/>
            <person name="Kronenberg Z."/>
            <person name="Feau N."/>
            <person name="Dhillon B."/>
            <person name="Hamelin R."/>
            <person name="Burleigh J."/>
            <person name="Smith J."/>
            <person name="Yandell M."/>
            <person name="Nelson C."/>
            <person name="Grigoriev I."/>
            <person name="Davis J."/>
        </authorList>
    </citation>
    <scope>NUCLEOTIDE SEQUENCE</scope>
    <source>
        <strain evidence="2">G11</strain>
    </source>
</reference>
<evidence type="ECO:0000313" key="2">
    <source>
        <dbReference type="EMBL" id="KAG0150339.1"/>
    </source>
</evidence>
<dbReference type="EMBL" id="MU167220">
    <property type="protein sequence ID" value="KAG0150339.1"/>
    <property type="molecule type" value="Genomic_DNA"/>
</dbReference>
<protein>
    <submittedName>
        <fullName evidence="2">Uncharacterized protein</fullName>
    </submittedName>
</protein>
<accession>A0A9P6TFV0</accession>
<feature type="transmembrane region" description="Helical" evidence="1">
    <location>
        <begin position="52"/>
        <end position="68"/>
    </location>
</feature>
<sequence length="95" mass="11739">MRYVYVREMCGDRVMHKVSRCDPPFFFFVYSDACFFFFFFFFFMIWVWVRVLISHTFFFFLAQLVCNYKNKRISGRCAEIRLLFLSDILAPDRKF</sequence>
<dbReference type="Proteomes" id="UP000886653">
    <property type="component" value="Unassembled WGS sequence"/>
</dbReference>
<evidence type="ECO:0000256" key="1">
    <source>
        <dbReference type="SAM" id="Phobius"/>
    </source>
</evidence>
<keyword evidence="1" id="KW-1133">Transmembrane helix</keyword>
<name>A0A9P6TFV0_9BASI</name>
<gene>
    <name evidence="2" type="ORF">CROQUDRAFT_213977</name>
</gene>
<keyword evidence="1" id="KW-0812">Transmembrane</keyword>
<keyword evidence="3" id="KW-1185">Reference proteome</keyword>
<comment type="caution">
    <text evidence="2">The sequence shown here is derived from an EMBL/GenBank/DDBJ whole genome shotgun (WGS) entry which is preliminary data.</text>
</comment>
<dbReference type="AlphaFoldDB" id="A0A9P6TFV0"/>
<keyword evidence="1" id="KW-0472">Membrane</keyword>